<evidence type="ECO:0000256" key="7">
    <source>
        <dbReference type="ARBA" id="ARBA00022807"/>
    </source>
</evidence>
<name>Q22240_CAEEL</name>
<dbReference type="PANTHER" id="PTHR24006">
    <property type="entry name" value="UBIQUITIN CARBOXYL-TERMINAL HYDROLASE"/>
    <property type="match status" value="1"/>
</dbReference>
<dbReference type="SMR" id="Q22240"/>
<feature type="region of interest" description="Disordered" evidence="11">
    <location>
        <begin position="1"/>
        <end position="61"/>
    </location>
</feature>
<feature type="binding site" evidence="16 17">
    <location>
        <position position="218"/>
    </location>
    <ligand>
        <name>Zn(2+)</name>
        <dbReference type="ChEBI" id="CHEBI:29105"/>
    </ligand>
</feature>
<dbReference type="GO" id="GO:0005634">
    <property type="term" value="C:nucleus"/>
    <property type="evidence" value="ECO:0000318"/>
    <property type="project" value="GO_Central"/>
</dbReference>
<dbReference type="PRO" id="PR:Q22240"/>
<keyword evidence="14" id="KW-1185">Reference proteome</keyword>
<dbReference type="AlphaFoldDB" id="Q22240"/>
<evidence type="ECO:0000313" key="14">
    <source>
        <dbReference type="Proteomes" id="UP000001940"/>
    </source>
</evidence>
<sequence>MVRVEDSNGADTDTNPEGESSGYVRLAGNGLPGGEQQQASSSGVAAAPSVDSSPGRSVPLAIASSSSPANVANNQYAIPVDENGHRYVGLVNQAMTCYLNSLVQSLYMTPEFRNAMYDWEYVQQPAHIKEQRKKAEQSIPCQLQKLFLLLQTSENDSLETKDLTQSFGWTSNEAYDQHDVQELCRLMFDALEHKWKGTEHEKLIQDLYRGTMEDFVACLKCGRESVKTDYFLDLPLAVKPFGAIHAYKSVEEALTAFVQPELLDGSNQYMCENCKSKQDAHKGLRITQFPYLLTIQLKRFDFDYNTMHRIKLNDKMTFPDVLDLNDYVNKEKRSTTSSAWQQIGKNKSENEEDDMELGSPNPKRCTPGVQSPNRYQGSENVCVGQPIDHAAVDDIVKTSGDNVYELFSVMVHSGNAAGGHYFAYIKNLDQDRWYVFNDTRVDFATPLEIEKSFGGHPSGWNQSNTNAYMLMYRRIDPKRNARFILSNQLPQHIKDSQEKWKRLEREAEDERLRKLSLIQVYVTINYPFPSVVTLPDKKQLDLTPQKYQIAEDFGEYKTEISREMPIKNVFNHAFEFFNERARAYNLPFTKNSARLIYVEHGSLMMDFKSKADMDKKLRSVFNVNHGEPGSMYGVHFILDVRIASSFFPVDIKNKITIKVQRVDIGKKTTANELIVVVDANEKMIKVKSWIGGQFRDDIHGVLNARVVLEVASSRCEFMMIDVSHNATEFGSLIQQYVGHTTPTLYYDGGLNTMVTKESQEATLADRKLPFDKSVMYHILDRKCFSTMVKVRLPSQEEIEKAASTKNAYQGPTWAETIAIMKEEDRLWNEPRAAVEVMSTVSRTDTTDHALVADTDDEPIPSGRGSTASMRSVSMDDIDADIGISGSLCNNTPQMSPCVSEGDDADESQLDGKSQLMSDYMQKTSPDFYYNRDPQNHLNKNLKIALGDETPSESLSAVSSGQSTLVPSTSNQALSSMTRSDEAVDGKIVTVFSHENFHKLDVDSRMRVLEFKKWVAEQLEMDKDQFVIVKHASDDGSDSGYEANFMDDETVSGAFQSCFISIKLRAPLKSDEKMMQIILFDILENLRENWKPLFELPVSQSTVIGDVLLQCLRMYKEVYGEELTPKMVRLRELGGSGVGTGRAVLNPNDTLEKRSYNWCSHLYLQIITDEAMIGKPGEPIMVRRFRPSTVEVNPTHEVLVDANAENPVVSFVEALSKISGIPVERLAITDLKEFNWQKWPYLKSRLDMLENKVNFTKDLQVTYPLPREFLDKVGSRVLYYKDSDEEAKVLSEDERKQIKIKENGQSANANRRKERPLRIQMSSVCEA</sequence>
<evidence type="ECO:0000256" key="2">
    <source>
        <dbReference type="ARBA" id="ARBA00009085"/>
    </source>
</evidence>
<dbReference type="eggNOG" id="KOG4598">
    <property type="taxonomic scope" value="Eukaryota"/>
</dbReference>
<evidence type="ECO:0000313" key="15">
    <source>
        <dbReference type="WormBase" id="T05H10.1"/>
    </source>
</evidence>
<keyword evidence="5" id="KW-0833">Ubl conjugation pathway</keyword>
<feature type="compositionally biased region" description="Polar residues" evidence="11">
    <location>
        <begin position="951"/>
        <end position="977"/>
    </location>
</feature>
<dbReference type="InterPro" id="IPR028889">
    <property type="entry name" value="USP"/>
</dbReference>
<dbReference type="Bgee" id="WBGene00011507">
    <property type="expression patterns" value="Expressed in adult organism and 4 other cell types or tissues"/>
</dbReference>
<feature type="region of interest" description="Disordered" evidence="11">
    <location>
        <begin position="338"/>
        <end position="371"/>
    </location>
</feature>
<dbReference type="UCSC" id="T05H10.1">
    <property type="organism name" value="c. elegans"/>
</dbReference>
<keyword evidence="16 17" id="KW-0479">Metal-binding</keyword>
<feature type="binding site" evidence="16">
    <location>
        <position position="274"/>
    </location>
    <ligand>
        <name>Zn(2+)</name>
        <dbReference type="ChEBI" id="CHEBI:29105"/>
    </ligand>
</feature>
<dbReference type="GO" id="GO:0006508">
    <property type="term" value="P:proteolysis"/>
    <property type="evidence" value="ECO:0007669"/>
    <property type="project" value="UniProtKB-KW"/>
</dbReference>
<dbReference type="CTD" id="174290"/>
<feature type="compositionally biased region" description="Polar residues" evidence="11">
    <location>
        <begin position="9"/>
        <end position="18"/>
    </location>
</feature>
<evidence type="ECO:0000256" key="11">
    <source>
        <dbReference type="SAM" id="MobiDB-lite"/>
    </source>
</evidence>
<keyword evidence="7" id="KW-0788">Thiol protease</keyword>
<feature type="binding site" evidence="16 17">
    <location>
        <position position="271"/>
    </location>
    <ligand>
        <name>Zn(2+)</name>
        <dbReference type="ChEBI" id="CHEBI:29105"/>
    </ligand>
</feature>
<dbReference type="GO" id="GO:0008595">
    <property type="term" value="P:anterior/posterior axis specification, embryo"/>
    <property type="evidence" value="ECO:0000316"/>
    <property type="project" value="WormBase"/>
</dbReference>
<dbReference type="InterPro" id="IPR018200">
    <property type="entry name" value="USP_CS"/>
</dbReference>
<dbReference type="PeptideAtlas" id="Q22240"/>
<dbReference type="GO" id="GO:0005829">
    <property type="term" value="C:cytosol"/>
    <property type="evidence" value="ECO:0000318"/>
    <property type="project" value="GO_Central"/>
</dbReference>
<keyword evidence="16 17" id="KW-0862">Zinc</keyword>
<dbReference type="Gene3D" id="3.90.70.10">
    <property type="entry name" value="Cysteine proteinases"/>
    <property type="match status" value="1"/>
</dbReference>
<evidence type="ECO:0007829" key="16">
    <source>
        <dbReference type="PDB" id="8ITN"/>
    </source>
</evidence>
<dbReference type="InterPro" id="IPR038765">
    <property type="entry name" value="Papain-like_cys_pep_sf"/>
</dbReference>
<evidence type="ECO:0000256" key="5">
    <source>
        <dbReference type="ARBA" id="ARBA00022786"/>
    </source>
</evidence>
<evidence type="ECO:0000256" key="4">
    <source>
        <dbReference type="ARBA" id="ARBA00022670"/>
    </source>
</evidence>
<comment type="catalytic activity">
    <reaction evidence="1">
        <text>Thiol-dependent hydrolysis of ester, thioester, amide, peptide and isopeptide bonds formed by the C-terminal Gly of ubiquitin (a 76-residue protein attached to proteins as an intracellular targeting signal).</text>
        <dbReference type="EC" id="3.4.19.12"/>
    </reaction>
</comment>
<dbReference type="Pfam" id="PF00443">
    <property type="entry name" value="UCH"/>
    <property type="match status" value="1"/>
</dbReference>
<dbReference type="GO" id="GO:0046872">
    <property type="term" value="F:metal ion binding"/>
    <property type="evidence" value="ECO:0007669"/>
    <property type="project" value="UniProtKB-KW"/>
</dbReference>
<dbReference type="AGR" id="WB:WBGene00011507"/>
<evidence type="ECO:0000256" key="8">
    <source>
        <dbReference type="ARBA" id="ARBA00026136"/>
    </source>
</evidence>
<dbReference type="PIR" id="A88225">
    <property type="entry name" value="A88225"/>
</dbReference>
<comment type="similarity">
    <text evidence="2">Belongs to the peptidase C19 family.</text>
</comment>
<dbReference type="GeneID" id="174290"/>
<evidence type="ECO:0007829" key="18">
    <source>
        <dbReference type="PeptideAtlas" id="Q22240"/>
    </source>
</evidence>
<dbReference type="PROSITE" id="PS00973">
    <property type="entry name" value="USP_2"/>
    <property type="match status" value="1"/>
</dbReference>
<dbReference type="RefSeq" id="NP_495686.2">
    <property type="nucleotide sequence ID" value="NM_063285.6"/>
</dbReference>
<dbReference type="OrthoDB" id="289038at2759"/>
<dbReference type="PIR" id="T24559">
    <property type="entry name" value="T24559"/>
</dbReference>
<dbReference type="FunCoup" id="Q22240">
    <property type="interactions" value="3270"/>
</dbReference>
<feature type="compositionally biased region" description="Low complexity" evidence="11">
    <location>
        <begin position="34"/>
        <end position="61"/>
    </location>
</feature>
<keyword evidence="4" id="KW-0645">Protease</keyword>
<dbReference type="EC" id="3.4.19.12" evidence="3"/>
<keyword evidence="18" id="KW-1267">Proteomics identification</keyword>
<dbReference type="PaxDb" id="6239-T05H10.1"/>
<reference evidence="16 17" key="2">
    <citation type="journal article" date="2023" name="Commun. Biol.">
        <title>Structural and functional characterization of USP47 reveals a hot spot for inhibitor design.</title>
        <authorList>
            <person name="Shin S.C."/>
            <person name="Park J."/>
            <person name="Kim K.H."/>
            <person name="Yoon J.M."/>
            <person name="Cho J."/>
            <person name="Ha B.H."/>
            <person name="Oh Y."/>
            <person name="Choo H."/>
            <person name="Song E.J."/>
            <person name="Kim E.E."/>
        </authorList>
    </citation>
    <scope>X-RAY CRYSTALLOGRAPHY (2.60 ANGSTROMS) OF 1-508 IN COMPLEX WITH ZN(2+)</scope>
</reference>
<feature type="binding site" evidence="16 17">
    <location>
        <position position="221"/>
    </location>
    <ligand>
        <name>Zn(2+)</name>
        <dbReference type="ChEBI" id="CHEBI:29105"/>
    </ligand>
</feature>
<evidence type="ECO:0000256" key="10">
    <source>
        <dbReference type="ARBA" id="ARBA00032453"/>
    </source>
</evidence>
<dbReference type="Pfam" id="PF19718">
    <property type="entry name" value="USP47_C"/>
    <property type="match status" value="1"/>
</dbReference>
<dbReference type="InterPro" id="IPR001394">
    <property type="entry name" value="Peptidase_C19_UCH"/>
</dbReference>
<dbReference type="HOGENOM" id="CLU_277338_0_0_1"/>
<dbReference type="OMA" id="CNNTPQM"/>
<keyword evidence="16 17" id="KW-0002">3D-structure</keyword>
<evidence type="ECO:0000256" key="9">
    <source>
        <dbReference type="ARBA" id="ARBA00029910"/>
    </source>
</evidence>
<dbReference type="PROSITE" id="PS50235">
    <property type="entry name" value="USP_3"/>
    <property type="match status" value="1"/>
</dbReference>
<dbReference type="STRING" id="6239.T05H10.1.1"/>
<dbReference type="EMBL" id="BX284602">
    <property type="protein sequence ID" value="CAA87795.2"/>
    <property type="molecule type" value="Genomic_DNA"/>
</dbReference>
<feature type="region of interest" description="Disordered" evidence="11">
    <location>
        <begin position="951"/>
        <end position="978"/>
    </location>
</feature>
<feature type="domain" description="USP" evidence="12">
    <location>
        <begin position="88"/>
        <end position="475"/>
    </location>
</feature>
<keyword evidence="6 13" id="KW-0378">Hydrolase</keyword>
<dbReference type="GO" id="GO:0004843">
    <property type="term" value="F:cysteine-type deubiquitinase activity"/>
    <property type="evidence" value="ECO:0000250"/>
    <property type="project" value="WormBase"/>
</dbReference>
<dbReference type="FunFam" id="3.90.70.10:FF:000241">
    <property type="entry name" value="Ubiquitin carboxyl-terminal hydrolase"/>
    <property type="match status" value="1"/>
</dbReference>
<dbReference type="CDD" id="cd02659">
    <property type="entry name" value="peptidase_C19C"/>
    <property type="match status" value="1"/>
</dbReference>
<dbReference type="PANTHER" id="PTHR24006:SF702">
    <property type="entry name" value="UBIQUITIN CARBOXYL-TERMINAL HYDROLASE 47"/>
    <property type="match status" value="1"/>
</dbReference>
<evidence type="ECO:0000256" key="3">
    <source>
        <dbReference type="ARBA" id="ARBA00012759"/>
    </source>
</evidence>
<proteinExistence type="evidence at protein level"/>
<organism evidence="13 14">
    <name type="scientific">Caenorhabditis elegans</name>
    <dbReference type="NCBI Taxonomy" id="6239"/>
    <lineage>
        <taxon>Eukaryota</taxon>
        <taxon>Metazoa</taxon>
        <taxon>Ecdysozoa</taxon>
        <taxon>Nematoda</taxon>
        <taxon>Chromadorea</taxon>
        <taxon>Rhabditida</taxon>
        <taxon>Rhabditina</taxon>
        <taxon>Rhabditomorpha</taxon>
        <taxon>Rhabditoidea</taxon>
        <taxon>Rhabditidae</taxon>
        <taxon>Peloderinae</taxon>
        <taxon>Caenorhabditis</taxon>
    </lineage>
</organism>
<dbReference type="KEGG" id="cel:CELE_T05H10.1"/>
<evidence type="ECO:0000313" key="13">
    <source>
        <dbReference type="EMBL" id="CAA87795.2"/>
    </source>
</evidence>
<dbReference type="PhylomeDB" id="Q22240"/>
<gene>
    <name evidence="13" type="ORF">CELE_T05H10.1</name>
    <name evidence="13 15" type="ORF">T05H10.1</name>
</gene>
<evidence type="ECO:0007829" key="17">
    <source>
        <dbReference type="PDB" id="8ITP"/>
    </source>
</evidence>
<accession>Q22240</accession>
<dbReference type="Proteomes" id="UP000001940">
    <property type="component" value="Chromosome II"/>
</dbReference>
<dbReference type="PDB" id="8ITN">
    <property type="method" value="X-ray"/>
    <property type="resolution" value="2.60 A"/>
    <property type="chains" value="A/B/C=1-508"/>
</dbReference>
<dbReference type="GO" id="GO:0005737">
    <property type="term" value="C:cytoplasm"/>
    <property type="evidence" value="ECO:0000314"/>
    <property type="project" value="WormBase"/>
</dbReference>
<dbReference type="GO" id="GO:0031647">
    <property type="term" value="P:regulation of protein stability"/>
    <property type="evidence" value="ECO:0000318"/>
    <property type="project" value="GO_Central"/>
</dbReference>
<dbReference type="InterPro" id="IPR050164">
    <property type="entry name" value="Peptidase_C19"/>
</dbReference>
<evidence type="ECO:0000256" key="1">
    <source>
        <dbReference type="ARBA" id="ARBA00000707"/>
    </source>
</evidence>
<dbReference type="SUPFAM" id="SSF54001">
    <property type="entry name" value="Cysteine proteinases"/>
    <property type="match status" value="1"/>
</dbReference>
<protein>
    <recommendedName>
        <fullName evidence="8">Ubiquitin carboxyl-terminal hydrolase 47</fullName>
        <ecNumber evidence="3">3.4.19.12</ecNumber>
    </recommendedName>
    <alternativeName>
        <fullName evidence="9">Ubiquitin thioesterase 47</fullName>
    </alternativeName>
    <alternativeName>
        <fullName evidence="10">Ubiquitin-specific-processing protease 47</fullName>
    </alternativeName>
</protein>
<evidence type="ECO:0000256" key="6">
    <source>
        <dbReference type="ARBA" id="ARBA00022801"/>
    </source>
</evidence>
<dbReference type="WormBase" id="T05H10.1">
    <property type="protein sequence ID" value="CE32928"/>
    <property type="gene ID" value="WBGene00011507"/>
</dbReference>
<evidence type="ECO:0000259" key="12">
    <source>
        <dbReference type="PROSITE" id="PS50235"/>
    </source>
</evidence>
<dbReference type="PROSITE" id="PS00972">
    <property type="entry name" value="USP_1"/>
    <property type="match status" value="1"/>
</dbReference>
<dbReference type="PDB" id="8ITP">
    <property type="method" value="X-ray"/>
    <property type="resolution" value="3.00 A"/>
    <property type="chains" value="B/D=1-508"/>
</dbReference>
<dbReference type="MEROPS" id="C19.A38"/>
<dbReference type="InParanoid" id="Q22240"/>
<reference evidence="13 14" key="1">
    <citation type="journal article" date="1998" name="Science">
        <title>Genome sequence of the nematode C. elegans: a platform for investigating biology.</title>
        <authorList>
            <consortium name="The C. elegans sequencing consortium"/>
            <person name="Sulson J.E."/>
            <person name="Waterston R."/>
        </authorList>
    </citation>
    <scope>NUCLEOTIDE SEQUENCE [LARGE SCALE GENOMIC DNA]</scope>
    <source>
        <strain evidence="13 14">Bristol N2</strain>
    </source>
</reference>
<dbReference type="GO" id="GO:0016579">
    <property type="term" value="P:protein deubiquitination"/>
    <property type="evidence" value="ECO:0007669"/>
    <property type="project" value="InterPro"/>
</dbReference>
<dbReference type="InterPro" id="IPR045578">
    <property type="entry name" value="USP47_C"/>
</dbReference>